<dbReference type="InterPro" id="IPR036465">
    <property type="entry name" value="vWFA_dom_sf"/>
</dbReference>
<name>A0A1R1JRB3_ALCXX</name>
<evidence type="ECO:0000313" key="3">
    <source>
        <dbReference type="Proteomes" id="UP000187251"/>
    </source>
</evidence>
<proteinExistence type="predicted"/>
<comment type="caution">
    <text evidence="2">The sequence shown here is derived from an EMBL/GenBank/DDBJ whole genome shotgun (WGS) entry which is preliminary data.</text>
</comment>
<dbReference type="InterPro" id="IPR002881">
    <property type="entry name" value="DUF58"/>
</dbReference>
<dbReference type="EMBL" id="MJMN01000020">
    <property type="protein sequence ID" value="OMG84270.1"/>
    <property type="molecule type" value="Genomic_DNA"/>
</dbReference>
<dbReference type="SUPFAM" id="SSF53300">
    <property type="entry name" value="vWA-like"/>
    <property type="match status" value="1"/>
</dbReference>
<evidence type="ECO:0000259" key="1">
    <source>
        <dbReference type="Pfam" id="PF01882"/>
    </source>
</evidence>
<dbReference type="PANTHER" id="PTHR33608:SF12">
    <property type="entry name" value="DUF58 DOMAIN-CONTAINING PROTEIN"/>
    <property type="match status" value="1"/>
</dbReference>
<protein>
    <submittedName>
        <fullName evidence="2">MoxR protein</fullName>
    </submittedName>
</protein>
<organism evidence="2 3">
    <name type="scientific">Alcaligenes xylosoxydans xylosoxydans</name>
    <name type="common">Achromobacter xylosoxidans</name>
    <dbReference type="NCBI Taxonomy" id="85698"/>
    <lineage>
        <taxon>Bacteria</taxon>
        <taxon>Pseudomonadati</taxon>
        <taxon>Pseudomonadota</taxon>
        <taxon>Betaproteobacteria</taxon>
        <taxon>Burkholderiales</taxon>
        <taxon>Alcaligenaceae</taxon>
        <taxon>Achromobacter</taxon>
    </lineage>
</organism>
<dbReference type="PANTHER" id="PTHR33608">
    <property type="entry name" value="BLL2464 PROTEIN"/>
    <property type="match status" value="1"/>
</dbReference>
<feature type="domain" description="DUF58" evidence="1">
    <location>
        <begin position="54"/>
        <end position="259"/>
    </location>
</feature>
<dbReference type="Proteomes" id="UP000187251">
    <property type="component" value="Unassembled WGS sequence"/>
</dbReference>
<dbReference type="Pfam" id="PF01882">
    <property type="entry name" value="DUF58"/>
    <property type="match status" value="1"/>
</dbReference>
<accession>A0A1R1JRB3</accession>
<gene>
    <name evidence="2" type="ORF">BIZ92_29055</name>
</gene>
<reference evidence="2 3" key="1">
    <citation type="submission" date="2016-09" db="EMBL/GenBank/DDBJ databases">
        <title>Phylogenomics of Achromobacter.</title>
        <authorList>
            <person name="Jeukens J."/>
            <person name="Freschi L."/>
            <person name="Vincent A.T."/>
            <person name="Emond-Rheault J.-G."/>
            <person name="Kukavica-Ibrulj I."/>
            <person name="Charette S.J."/>
            <person name="Levesque R.C."/>
        </authorList>
    </citation>
    <scope>NUCLEOTIDE SEQUENCE [LARGE SCALE GENOMIC DNA]</scope>
    <source>
        <strain evidence="2 3">AUS488</strain>
    </source>
</reference>
<evidence type="ECO:0000313" key="2">
    <source>
        <dbReference type="EMBL" id="OMG84270.1"/>
    </source>
</evidence>
<sequence>MSAPPHPVHPPLSELVGLEAAVQGLSLGARQKPHSVLAGLHASRLRGRGLDFSELRRYVAGDDLRQLDARASLRYGKPYVRTYTEERDRPALIVVDQRMSMYFGSVRAFKCAVAARLAALAAWTVYRAGDRVGGIVFGDDGNHAIAPLRSRDRVRAMLAAVARANGALSADSAARDADGALNQALRVAQALMPHDGLVCVISDFVGADAQTLRLLRLLAAHNDVLAMLVYDPMAQDLPRRGRLVVSQGQLQIEVAIGRERERRPLADFFSGRLREVADLLRRSQVPLLSIDTADDALMQLRRELGRMPAPGGRA</sequence>
<dbReference type="AlphaFoldDB" id="A0A1R1JRB3"/>
<dbReference type="RefSeq" id="WP_076413130.1">
    <property type="nucleotide sequence ID" value="NZ_AP028040.1"/>
</dbReference>
<dbReference type="OrthoDB" id="9776116at2"/>